<protein>
    <submittedName>
        <fullName evidence="1">Uncharacterized protein</fullName>
    </submittedName>
</protein>
<organism evidence="1 2">
    <name type="scientific">Entomophthora muscae</name>
    <dbReference type="NCBI Taxonomy" id="34485"/>
    <lineage>
        <taxon>Eukaryota</taxon>
        <taxon>Fungi</taxon>
        <taxon>Fungi incertae sedis</taxon>
        <taxon>Zoopagomycota</taxon>
        <taxon>Entomophthoromycotina</taxon>
        <taxon>Entomophthoromycetes</taxon>
        <taxon>Entomophthorales</taxon>
        <taxon>Entomophthoraceae</taxon>
        <taxon>Entomophthora</taxon>
    </lineage>
</organism>
<evidence type="ECO:0000313" key="2">
    <source>
        <dbReference type="Proteomes" id="UP001165960"/>
    </source>
</evidence>
<keyword evidence="2" id="KW-1185">Reference proteome</keyword>
<evidence type="ECO:0000313" key="1">
    <source>
        <dbReference type="EMBL" id="KAJ9068563.1"/>
    </source>
</evidence>
<reference evidence="1" key="1">
    <citation type="submission" date="2022-04" db="EMBL/GenBank/DDBJ databases">
        <title>Genome of the entomopathogenic fungus Entomophthora muscae.</title>
        <authorList>
            <person name="Elya C."/>
            <person name="Lovett B.R."/>
            <person name="Lee E."/>
            <person name="Macias A.M."/>
            <person name="Hajek A.E."/>
            <person name="De Bivort B.L."/>
            <person name="Kasson M.T."/>
            <person name="De Fine Licht H.H."/>
            <person name="Stajich J.E."/>
        </authorList>
    </citation>
    <scope>NUCLEOTIDE SEQUENCE</scope>
    <source>
        <strain evidence="1">Berkeley</strain>
    </source>
</reference>
<comment type="caution">
    <text evidence="1">The sequence shown here is derived from an EMBL/GenBank/DDBJ whole genome shotgun (WGS) entry which is preliminary data.</text>
</comment>
<gene>
    <name evidence="1" type="ORF">DSO57_1027408</name>
</gene>
<sequence length="51" mass="5916">MAEIRLTLTNLLQQFHFTLTPDSQTLTPFSTFFTHPSEKQLLVTISLRHTL</sequence>
<dbReference type="Proteomes" id="UP001165960">
    <property type="component" value="Unassembled WGS sequence"/>
</dbReference>
<dbReference type="EMBL" id="QTSX02003717">
    <property type="protein sequence ID" value="KAJ9068563.1"/>
    <property type="molecule type" value="Genomic_DNA"/>
</dbReference>
<proteinExistence type="predicted"/>
<accession>A0ACC2T1W6</accession>
<name>A0ACC2T1W6_9FUNG</name>